<proteinExistence type="predicted"/>
<dbReference type="EMBL" id="BK014667">
    <property type="protein sequence ID" value="DAD67091.1"/>
    <property type="molecule type" value="Genomic_DNA"/>
</dbReference>
<sequence length="151" mass="17091">MSKTIFPKKSATVTAKTTEERKQSEFFINLGFRKTYGEGEDAVERFVNIPLFITADNIQQGIERVSKNCSKNSPEEWLEFIQDQILLGEDIVALFSEVPEGQSVVNKEIPEDHELGYLANLEVQFVHKDMHKADIVSTPKDANARRASFGK</sequence>
<protein>
    <submittedName>
        <fullName evidence="1">Uncharacterized protein</fullName>
    </submittedName>
</protein>
<name>A0A8S5LB75_9CAUD</name>
<reference evidence="1" key="1">
    <citation type="journal article" date="2021" name="Proc. Natl. Acad. Sci. U.S.A.">
        <title>A Catalog of Tens of Thousands of Viruses from Human Metagenomes Reveals Hidden Associations with Chronic Diseases.</title>
        <authorList>
            <person name="Tisza M.J."/>
            <person name="Buck C.B."/>
        </authorList>
    </citation>
    <scope>NUCLEOTIDE SEQUENCE</scope>
    <source>
        <strain evidence="1">CtBev14</strain>
    </source>
</reference>
<organism evidence="1">
    <name type="scientific">Podoviridae sp. ctBev14</name>
    <dbReference type="NCBI Taxonomy" id="2823556"/>
    <lineage>
        <taxon>Viruses</taxon>
        <taxon>Duplodnaviria</taxon>
        <taxon>Heunggongvirae</taxon>
        <taxon>Uroviricota</taxon>
        <taxon>Caudoviricetes</taxon>
    </lineage>
</organism>
<evidence type="ECO:0000313" key="1">
    <source>
        <dbReference type="EMBL" id="DAD67091.1"/>
    </source>
</evidence>
<accession>A0A8S5LB75</accession>